<dbReference type="SUPFAM" id="SSF48371">
    <property type="entry name" value="ARM repeat"/>
    <property type="match status" value="2"/>
</dbReference>
<keyword evidence="9 16" id="KW-0479">Metal-binding</keyword>
<dbReference type="InterPro" id="IPR001841">
    <property type="entry name" value="Znf_RING"/>
</dbReference>
<reference evidence="18 19" key="1">
    <citation type="submission" date="2023-08" db="EMBL/GenBank/DDBJ databases">
        <title>Black Yeasts Isolated from many extreme environments.</title>
        <authorList>
            <person name="Coleine C."/>
            <person name="Stajich J.E."/>
            <person name="Selbmann L."/>
        </authorList>
    </citation>
    <scope>NUCLEOTIDE SEQUENCE [LARGE SCALE GENOMIC DNA]</scope>
    <source>
        <strain evidence="18 19">CCFEE 5792</strain>
    </source>
</reference>
<dbReference type="Gene3D" id="1.25.10.10">
    <property type="entry name" value="Leucine-rich Repeat Variant"/>
    <property type="match status" value="1"/>
</dbReference>
<dbReference type="InterPro" id="IPR039804">
    <property type="entry name" value="RING-CH-C4HC3_LTN1"/>
</dbReference>
<comment type="pathway">
    <text evidence="3 16">Protein modification; protein ubiquitination.</text>
</comment>
<evidence type="ECO:0000256" key="16">
    <source>
        <dbReference type="RuleBase" id="RU367090"/>
    </source>
</evidence>
<keyword evidence="11 15" id="KW-0863">Zinc-finger</keyword>
<protein>
    <recommendedName>
        <fullName evidence="6 16">E3 ubiquitin-protein ligase listerin</fullName>
        <ecNumber evidence="5 16">2.3.2.27</ecNumber>
    </recommendedName>
    <alternativeName>
        <fullName evidence="16">RING-type E3 ubiquitin transferase listerin</fullName>
    </alternativeName>
</protein>
<name>A0AAV9N636_9EURO</name>
<dbReference type="SMART" id="SM00744">
    <property type="entry name" value="RINGv"/>
    <property type="match status" value="1"/>
</dbReference>
<dbReference type="CDD" id="cd16491">
    <property type="entry name" value="RING-CH-C4HC3_LTN1"/>
    <property type="match status" value="1"/>
</dbReference>
<evidence type="ECO:0000256" key="14">
    <source>
        <dbReference type="ARBA" id="ARBA00055150"/>
    </source>
</evidence>
<sequence length="1594" mass="175599">MSKKFKSHASSARAASASAAAAAFGSSSSSFGFGGSFQTAPSSLSYITEFPDLSSISDPNVIVSLRNLGKKDSTTKSKALEELQEYITSAQVVESGLLDAWVSLYPRTSIDNSRRVRQLSHTVQGALTVSSGKRIAPLLPRVIGSWLSGAYDSDKAVARAAQESIATSFSTDEKRRALWKVYKDALVKYAQDAILDQTPQTLSDERSTSPDDAEAKFIRVVGNGMHMLTQTIKLNFEGASSAPEDVRELVTNKRLWEYAYHSDPSLRRGTYSLIVLCIRSFPSDLDYKIVSTTFVGKALHISQLGSSTQLSEALLSLTNVRPELWTSDYTLKTSSSKRLQQYLRNGSQHGLVAWWKNTALLLRKLPSSILSPNSDDRVVNQQDVSLILDSLRTGISHRDEPRNNLDTAWNVYVETAFWLIDQLPSAESNELLFNENLLPVILHYISPNPQISAWVVPTLSAPKICSLALLATLQRGLVALFRTTWENIAQSIADGMRLSLPESSADFKKSQDAVIACTLRFLRLRTLVLQGDCPADDTRPQLLEILRASDDFLTATAIHILKARNGKPYGAAAFLETMITQPEHSESSSLTNFLAADVPTLIDSPSAEYFIGIQLQAKNNLSQTISTLIHPELNQYKVNALVRLLSQASSQDISQSDDLTQFISQRIVEHLDEEVTQALTKAALQNPKLKDSESSSLWYGRLLNRLHQETDPMTQHSTLEFMSSLLPTSNSTLPTLSETSGTALLSSLLILSDSQHTAVAELSASLASKLRSLPSVGESVNAVSSKELIAEQLSGEGAPLPIFTVIDLANEEFGKAKQETTASYPSILPSKDQWSTALEPYLSTARNTSLAITSPLQGLLFLIAPDISITIATPTTDAEGFSLLFRLTLYTTKVLSNATILEHVSEEQKISTFRHYPLAFQLLNEKFTLDSANKLWLNNSLEIIDEAADVLAQGSTLLQDWSQTEAMVTLWSDLIHSTSSLSPPAYLDGLAFTDIMSRHIDVQGPAPILTAFEKDIANVHRSTNLVRSVSLLSATHDYLIGAQNGRRILNELIALCTELKTSQEPSVTVGRLVLLNTLLGGNADALETIPNQRVVFLMQALLRLLGDTSDDTAVQCEVMKLLDPVISATADIYGDHWEQILDHLSKVWVNDNQQDNLPLLHASLRLYGRLKTLSNVEDINEDLSEAWASKKPELEDGLKQCLESFSESAPGINQPRRITADLLRRHIVQISPSHDPKLYLLLSSAEDSVRGAAYDLLHRSIPKEQEGISLDLALEKVAVHLPTDLTNLLIDTPSPSEHTPATARQSYLLAWHLVFDHFTTASYQLREAYSVDIKSQNILPGLLNLICDVCRITSGRPLDVSKVDVKSFEPSSAETEQAEEQHLVVHLYYCSLLFLPSLTRSWFIEQKNRVKTPLETWTQKYFTSTLTSTAIATVTEWVAAQPQDDTEAAITVKSSTNGSEAVASIAVDPESPPISLAITLPSSYPLESPTVSSRTRVGVSEKNWQSWLRTFQIIIFSTGSIIEGLIAFRRNVQGALKGQSECAICYSIIGTDMQTPNKRCGTCRNTFHSVCLFRWFKSSNSSSCPLCRNNFNYA</sequence>
<evidence type="ECO:0000256" key="7">
    <source>
        <dbReference type="ARBA" id="ARBA00022490"/>
    </source>
</evidence>
<evidence type="ECO:0000256" key="12">
    <source>
        <dbReference type="ARBA" id="ARBA00022786"/>
    </source>
</evidence>
<dbReference type="InterPro" id="IPR054477">
    <property type="entry name" value="LTN1_E3_ligase_6th"/>
</dbReference>
<evidence type="ECO:0000313" key="18">
    <source>
        <dbReference type="EMBL" id="KAK5048652.1"/>
    </source>
</evidence>
<dbReference type="GO" id="GO:1990116">
    <property type="term" value="P:ribosome-associated ubiquitin-dependent protein catabolic process"/>
    <property type="evidence" value="ECO:0007669"/>
    <property type="project" value="UniProtKB-UniRule"/>
</dbReference>
<dbReference type="InterPro" id="IPR011016">
    <property type="entry name" value="Znf_RING-CH"/>
</dbReference>
<evidence type="ECO:0000256" key="15">
    <source>
        <dbReference type="PROSITE-ProRule" id="PRU00175"/>
    </source>
</evidence>
<evidence type="ECO:0000256" key="2">
    <source>
        <dbReference type="ARBA" id="ARBA00004514"/>
    </source>
</evidence>
<comment type="function">
    <text evidence="16">E3 ubiquitin-protein ligase. Component of the ribosome quality control complex (RQC), a ribosome-associated complex that mediates ubiquitination and extraction of incompletely synthesized nascent chains for proteasomal degradation.</text>
</comment>
<proteinExistence type="inferred from homology"/>
<evidence type="ECO:0000313" key="19">
    <source>
        <dbReference type="Proteomes" id="UP001358417"/>
    </source>
</evidence>
<dbReference type="InterPro" id="IPR054476">
    <property type="entry name" value="Ltn1_N"/>
</dbReference>
<gene>
    <name evidence="18" type="ORF">LTR84_005743</name>
</gene>
<dbReference type="Pfam" id="PF13639">
    <property type="entry name" value="zf-RING_2"/>
    <property type="match status" value="1"/>
</dbReference>
<dbReference type="PANTHER" id="PTHR12389">
    <property type="entry name" value="ZINC FINGER PROTEIN 294"/>
    <property type="match status" value="1"/>
</dbReference>
<dbReference type="GO" id="GO:0008270">
    <property type="term" value="F:zinc ion binding"/>
    <property type="evidence" value="ECO:0007669"/>
    <property type="project" value="UniProtKB-KW"/>
</dbReference>
<comment type="caution">
    <text evidence="18">The sequence shown here is derived from an EMBL/GenBank/DDBJ whole genome shotgun (WGS) entry which is preliminary data.</text>
</comment>
<dbReference type="GeneID" id="89973918"/>
<dbReference type="SMART" id="SM01197">
    <property type="entry name" value="FANCL_C"/>
    <property type="match status" value="1"/>
</dbReference>
<keyword evidence="8 16" id="KW-0808">Transferase</keyword>
<dbReference type="GO" id="GO:0005829">
    <property type="term" value="C:cytosol"/>
    <property type="evidence" value="ECO:0007669"/>
    <property type="project" value="UniProtKB-SubCell"/>
</dbReference>
<dbReference type="InterPro" id="IPR054478">
    <property type="entry name" value="LTN1_UBC"/>
</dbReference>
<dbReference type="InterPro" id="IPR011989">
    <property type="entry name" value="ARM-like"/>
</dbReference>
<comment type="similarity">
    <text evidence="4 16">Belongs to the LTN1 family.</text>
</comment>
<evidence type="ECO:0000256" key="8">
    <source>
        <dbReference type="ARBA" id="ARBA00022679"/>
    </source>
</evidence>
<comment type="catalytic activity">
    <reaction evidence="1 16">
        <text>S-ubiquitinyl-[E2 ubiquitin-conjugating enzyme]-L-cysteine + [acceptor protein]-L-lysine = [E2 ubiquitin-conjugating enzyme]-L-cysteine + N(6)-ubiquitinyl-[acceptor protein]-L-lysine.</text>
        <dbReference type="EC" id="2.3.2.27"/>
    </reaction>
</comment>
<dbReference type="SUPFAM" id="SSF57850">
    <property type="entry name" value="RING/U-box"/>
    <property type="match status" value="1"/>
</dbReference>
<dbReference type="PROSITE" id="PS50089">
    <property type="entry name" value="ZF_RING_2"/>
    <property type="match status" value="1"/>
</dbReference>
<dbReference type="RefSeq" id="XP_064704011.1">
    <property type="nucleotide sequence ID" value="XM_064849308.1"/>
</dbReference>
<comment type="subunit">
    <text evidence="16">Component of the ribosome quality control complex (RQC).</text>
</comment>
<keyword evidence="12 16" id="KW-0833">Ubl conjugation pathway</keyword>
<accession>A0AAV9N636</accession>
<dbReference type="Pfam" id="PF23009">
    <property type="entry name" value="UBC_like"/>
    <property type="match status" value="1"/>
</dbReference>
<dbReference type="EC" id="2.3.2.27" evidence="5 16"/>
<keyword evidence="7" id="KW-0963">Cytoplasm</keyword>
<dbReference type="Proteomes" id="UP001358417">
    <property type="component" value="Unassembled WGS sequence"/>
</dbReference>
<dbReference type="Gene3D" id="3.30.40.10">
    <property type="entry name" value="Zinc/RING finger domain, C3HC4 (zinc finger)"/>
    <property type="match status" value="1"/>
</dbReference>
<keyword evidence="10" id="KW-0677">Repeat</keyword>
<dbReference type="GO" id="GO:0072344">
    <property type="term" value="P:rescue of stalled ribosome"/>
    <property type="evidence" value="ECO:0007669"/>
    <property type="project" value="UniProtKB-UniRule"/>
</dbReference>
<evidence type="ECO:0000256" key="5">
    <source>
        <dbReference type="ARBA" id="ARBA00012483"/>
    </source>
</evidence>
<dbReference type="SMART" id="SM00184">
    <property type="entry name" value="RING"/>
    <property type="match status" value="1"/>
</dbReference>
<evidence type="ECO:0000256" key="10">
    <source>
        <dbReference type="ARBA" id="ARBA00022737"/>
    </source>
</evidence>
<evidence type="ECO:0000256" key="1">
    <source>
        <dbReference type="ARBA" id="ARBA00000900"/>
    </source>
</evidence>
<dbReference type="GO" id="GO:1990112">
    <property type="term" value="C:RQC complex"/>
    <property type="evidence" value="ECO:0007669"/>
    <property type="project" value="UniProtKB-UniRule"/>
</dbReference>
<dbReference type="PANTHER" id="PTHR12389:SF0">
    <property type="entry name" value="E3 UBIQUITIN-PROTEIN LIGASE LISTERIN"/>
    <property type="match status" value="1"/>
</dbReference>
<dbReference type="InterPro" id="IPR039795">
    <property type="entry name" value="LTN1/Rkr1"/>
</dbReference>
<dbReference type="FunFam" id="3.30.40.10:FF:000038">
    <property type="entry name" value="E3 ubiquitin-protein ligase listerin"/>
    <property type="match status" value="1"/>
</dbReference>
<evidence type="ECO:0000256" key="13">
    <source>
        <dbReference type="ARBA" id="ARBA00022833"/>
    </source>
</evidence>
<dbReference type="InterPro" id="IPR013083">
    <property type="entry name" value="Znf_RING/FYVE/PHD"/>
</dbReference>
<evidence type="ECO:0000256" key="4">
    <source>
        <dbReference type="ARBA" id="ARBA00007997"/>
    </source>
</evidence>
<evidence type="ECO:0000256" key="3">
    <source>
        <dbReference type="ARBA" id="ARBA00004906"/>
    </source>
</evidence>
<dbReference type="Pfam" id="PF22958">
    <property type="entry name" value="Ltn1_1st"/>
    <property type="match status" value="1"/>
</dbReference>
<dbReference type="EMBL" id="JAVRRD010000021">
    <property type="protein sequence ID" value="KAK5048652.1"/>
    <property type="molecule type" value="Genomic_DNA"/>
</dbReference>
<organism evidence="18 19">
    <name type="scientific">Exophiala bonariae</name>
    <dbReference type="NCBI Taxonomy" id="1690606"/>
    <lineage>
        <taxon>Eukaryota</taxon>
        <taxon>Fungi</taxon>
        <taxon>Dikarya</taxon>
        <taxon>Ascomycota</taxon>
        <taxon>Pezizomycotina</taxon>
        <taxon>Eurotiomycetes</taxon>
        <taxon>Chaetothyriomycetidae</taxon>
        <taxon>Chaetothyriales</taxon>
        <taxon>Herpotrichiellaceae</taxon>
        <taxon>Exophiala</taxon>
    </lineage>
</organism>
<dbReference type="GO" id="GO:0061630">
    <property type="term" value="F:ubiquitin protein ligase activity"/>
    <property type="evidence" value="ECO:0007669"/>
    <property type="project" value="UniProtKB-UniRule"/>
</dbReference>
<evidence type="ECO:0000256" key="11">
    <source>
        <dbReference type="ARBA" id="ARBA00022771"/>
    </source>
</evidence>
<dbReference type="InterPro" id="IPR016024">
    <property type="entry name" value="ARM-type_fold"/>
</dbReference>
<evidence type="ECO:0000259" key="17">
    <source>
        <dbReference type="PROSITE" id="PS50089"/>
    </source>
</evidence>
<dbReference type="GO" id="GO:0043023">
    <property type="term" value="F:ribosomal large subunit binding"/>
    <property type="evidence" value="ECO:0007669"/>
    <property type="project" value="TreeGrafter"/>
</dbReference>
<evidence type="ECO:0000256" key="9">
    <source>
        <dbReference type="ARBA" id="ARBA00022723"/>
    </source>
</evidence>
<comment type="subcellular location">
    <subcellularLocation>
        <location evidence="2">Cytoplasm</location>
        <location evidence="2">Cytosol</location>
    </subcellularLocation>
</comment>
<comment type="function">
    <text evidence="14">E3 ubiquitin-protein ligase component of the ribosome quality control complex (RQC), a ribosome-associated complex that mediates ubiquitination and extraction of incompletely synthesized nascent chains for proteasomal degradation. Mediates ubiquitination of proteins derived from mRNAs lacking stop codons (non-stop proteins) and other translation arrest products induced by poly-lysine sequences and tandem rare codons. Ubiquitination leads to CDC48 recruitment for extraction and degradation of the incomplete translation product. May indirectly play a role in chromatin function and transcription.</text>
</comment>
<dbReference type="Pfam" id="PF22999">
    <property type="entry name" value="LTN1_E3_ligase_6th"/>
    <property type="match status" value="1"/>
</dbReference>
<keyword evidence="19" id="KW-1185">Reference proteome</keyword>
<feature type="domain" description="RING-type" evidence="17">
    <location>
        <begin position="1542"/>
        <end position="1588"/>
    </location>
</feature>
<evidence type="ECO:0000256" key="6">
    <source>
        <dbReference type="ARBA" id="ARBA00017157"/>
    </source>
</evidence>
<keyword evidence="13 16" id="KW-0862">Zinc</keyword>